<proteinExistence type="predicted"/>
<keyword evidence="2" id="KW-1185">Reference proteome</keyword>
<evidence type="ECO:0000313" key="1">
    <source>
        <dbReference type="EMBL" id="KAK2159870.1"/>
    </source>
</evidence>
<dbReference type="AlphaFoldDB" id="A0AAD9JX98"/>
<reference evidence="1" key="1">
    <citation type="journal article" date="2023" name="Mol. Biol. Evol.">
        <title>Third-Generation Sequencing Reveals the Adaptive Role of the Epigenome in Three Deep-Sea Polychaetes.</title>
        <authorList>
            <person name="Perez M."/>
            <person name="Aroh O."/>
            <person name="Sun Y."/>
            <person name="Lan Y."/>
            <person name="Juniper S.K."/>
            <person name="Young C.R."/>
            <person name="Angers B."/>
            <person name="Qian P.Y."/>
        </authorList>
    </citation>
    <scope>NUCLEOTIDE SEQUENCE</scope>
    <source>
        <strain evidence="1">P08H-3</strain>
    </source>
</reference>
<protein>
    <submittedName>
        <fullName evidence="1">Uncharacterized protein</fullName>
    </submittedName>
</protein>
<evidence type="ECO:0000313" key="2">
    <source>
        <dbReference type="Proteomes" id="UP001208570"/>
    </source>
</evidence>
<dbReference type="Proteomes" id="UP001208570">
    <property type="component" value="Unassembled WGS sequence"/>
</dbReference>
<accession>A0AAD9JX98</accession>
<sequence>MIPNVNDLALLPFAAPEVDDFRRKCGEDNSLFVDSPPEGDARTPDVTCAVKQPYAGRTTNYNPGSLTSLEREVLVSQETQV</sequence>
<organism evidence="1 2">
    <name type="scientific">Paralvinella palmiformis</name>
    <dbReference type="NCBI Taxonomy" id="53620"/>
    <lineage>
        <taxon>Eukaryota</taxon>
        <taxon>Metazoa</taxon>
        <taxon>Spiralia</taxon>
        <taxon>Lophotrochozoa</taxon>
        <taxon>Annelida</taxon>
        <taxon>Polychaeta</taxon>
        <taxon>Sedentaria</taxon>
        <taxon>Canalipalpata</taxon>
        <taxon>Terebellida</taxon>
        <taxon>Terebelliformia</taxon>
        <taxon>Alvinellidae</taxon>
        <taxon>Paralvinella</taxon>
    </lineage>
</organism>
<name>A0AAD9JX98_9ANNE</name>
<comment type="caution">
    <text evidence="1">The sequence shown here is derived from an EMBL/GenBank/DDBJ whole genome shotgun (WGS) entry which is preliminary data.</text>
</comment>
<gene>
    <name evidence="1" type="ORF">LSH36_144g02058</name>
</gene>
<dbReference type="EMBL" id="JAODUP010000144">
    <property type="protein sequence ID" value="KAK2159870.1"/>
    <property type="molecule type" value="Genomic_DNA"/>
</dbReference>